<dbReference type="AlphaFoldDB" id="A0A7G5XFI7"/>
<evidence type="ECO:0000313" key="2">
    <source>
        <dbReference type="EMBL" id="QNA44240.1"/>
    </source>
</evidence>
<feature type="transmembrane region" description="Helical" evidence="1">
    <location>
        <begin position="132"/>
        <end position="150"/>
    </location>
</feature>
<feature type="transmembrane region" description="Helical" evidence="1">
    <location>
        <begin position="205"/>
        <end position="225"/>
    </location>
</feature>
<evidence type="ECO:0000313" key="3">
    <source>
        <dbReference type="Proteomes" id="UP000515344"/>
    </source>
</evidence>
<feature type="transmembrane region" description="Helical" evidence="1">
    <location>
        <begin position="104"/>
        <end position="120"/>
    </location>
</feature>
<feature type="transmembrane region" description="Helical" evidence="1">
    <location>
        <begin position="179"/>
        <end position="198"/>
    </location>
</feature>
<keyword evidence="3" id="KW-1185">Reference proteome</keyword>
<organism evidence="2 3">
    <name type="scientific">Lacibacter sediminis</name>
    <dbReference type="NCBI Taxonomy" id="2760713"/>
    <lineage>
        <taxon>Bacteria</taxon>
        <taxon>Pseudomonadati</taxon>
        <taxon>Bacteroidota</taxon>
        <taxon>Chitinophagia</taxon>
        <taxon>Chitinophagales</taxon>
        <taxon>Chitinophagaceae</taxon>
        <taxon>Lacibacter</taxon>
    </lineage>
</organism>
<sequence>MTEHLVINEEGSLDTTPEKYPAAFRIPALIFSYLFHPLFIIGWVVLYLLYQNNHVFLGVDPETRIIYFLRVFGTSIFLPIVTVLLLKGLGFIQSIQLPTQKDRIIPYVACITFFFWTYYVSKQLGDPTELRAFLLSAFVASCASLIINNYMKVSMHAMGVGGMVAFFVLLLFANKLDDVFSLLAAVLVAGVTCSSRLVVSDHKSFEIYTGLITGIVIQLVAWMIVH</sequence>
<feature type="transmembrane region" description="Helical" evidence="1">
    <location>
        <begin position="157"/>
        <end position="173"/>
    </location>
</feature>
<feature type="transmembrane region" description="Helical" evidence="1">
    <location>
        <begin position="65"/>
        <end position="92"/>
    </location>
</feature>
<gene>
    <name evidence="2" type="ORF">H4075_19575</name>
</gene>
<dbReference type="Proteomes" id="UP000515344">
    <property type="component" value="Chromosome"/>
</dbReference>
<evidence type="ECO:0000256" key="1">
    <source>
        <dbReference type="SAM" id="Phobius"/>
    </source>
</evidence>
<keyword evidence="1" id="KW-1133">Transmembrane helix</keyword>
<feature type="transmembrane region" description="Helical" evidence="1">
    <location>
        <begin position="28"/>
        <end position="50"/>
    </location>
</feature>
<keyword evidence="1" id="KW-0472">Membrane</keyword>
<proteinExistence type="predicted"/>
<protein>
    <recommendedName>
        <fullName evidence="4">Phosphatase PAP2 family protein</fullName>
    </recommendedName>
</protein>
<dbReference type="KEGG" id="lacs:H4075_19575"/>
<name>A0A7G5XFI7_9BACT</name>
<keyword evidence="1" id="KW-0812">Transmembrane</keyword>
<dbReference type="RefSeq" id="WP_182802502.1">
    <property type="nucleotide sequence ID" value="NZ_CP060007.1"/>
</dbReference>
<dbReference type="EMBL" id="CP060007">
    <property type="protein sequence ID" value="QNA44240.1"/>
    <property type="molecule type" value="Genomic_DNA"/>
</dbReference>
<reference evidence="3" key="1">
    <citation type="submission" date="2020-08" db="EMBL/GenBank/DDBJ databases">
        <title>Lacibacter sp. S13-6-6 genome sequencing.</title>
        <authorList>
            <person name="Jin L."/>
        </authorList>
    </citation>
    <scope>NUCLEOTIDE SEQUENCE [LARGE SCALE GENOMIC DNA]</scope>
    <source>
        <strain evidence="3">S13-6-6</strain>
    </source>
</reference>
<evidence type="ECO:0008006" key="4">
    <source>
        <dbReference type="Google" id="ProtNLM"/>
    </source>
</evidence>
<accession>A0A7G5XFI7</accession>